<evidence type="ECO:0000313" key="3">
    <source>
        <dbReference type="Proteomes" id="UP000663870"/>
    </source>
</evidence>
<dbReference type="EMBL" id="CAJNOL010003678">
    <property type="protein sequence ID" value="CAF1570759.1"/>
    <property type="molecule type" value="Genomic_DNA"/>
</dbReference>
<reference evidence="2" key="1">
    <citation type="submission" date="2021-02" db="EMBL/GenBank/DDBJ databases">
        <authorList>
            <person name="Nowell W R."/>
        </authorList>
    </citation>
    <scope>NUCLEOTIDE SEQUENCE</scope>
</reference>
<name>A0A815YEY2_9BILA</name>
<evidence type="ECO:0000313" key="2">
    <source>
        <dbReference type="EMBL" id="CAF1570759.1"/>
    </source>
</evidence>
<dbReference type="Proteomes" id="UP000663854">
    <property type="component" value="Unassembled WGS sequence"/>
</dbReference>
<evidence type="ECO:0008006" key="4">
    <source>
        <dbReference type="Google" id="ProtNLM"/>
    </source>
</evidence>
<keyword evidence="3" id="KW-1185">Reference proteome</keyword>
<gene>
    <name evidence="2" type="ORF">JXQ802_LOCUS45179</name>
    <name evidence="1" type="ORF">PYM288_LOCUS29673</name>
</gene>
<dbReference type="AlphaFoldDB" id="A0A815YEY2"/>
<dbReference type="EMBL" id="CAJNOH010002493">
    <property type="protein sequence ID" value="CAF1296344.1"/>
    <property type="molecule type" value="Genomic_DNA"/>
</dbReference>
<evidence type="ECO:0000313" key="1">
    <source>
        <dbReference type="EMBL" id="CAF1296344.1"/>
    </source>
</evidence>
<accession>A0A815YEY2</accession>
<organism evidence="2 3">
    <name type="scientific">Rotaria sordida</name>
    <dbReference type="NCBI Taxonomy" id="392033"/>
    <lineage>
        <taxon>Eukaryota</taxon>
        <taxon>Metazoa</taxon>
        <taxon>Spiralia</taxon>
        <taxon>Gnathifera</taxon>
        <taxon>Rotifera</taxon>
        <taxon>Eurotatoria</taxon>
        <taxon>Bdelloidea</taxon>
        <taxon>Philodinida</taxon>
        <taxon>Philodinidae</taxon>
        <taxon>Rotaria</taxon>
    </lineage>
</organism>
<dbReference type="Proteomes" id="UP000663870">
    <property type="component" value="Unassembled WGS sequence"/>
</dbReference>
<protein>
    <recommendedName>
        <fullName evidence="4">DUF659 domain-containing protein</fullName>
    </recommendedName>
</protein>
<comment type="caution">
    <text evidence="2">The sequence shown here is derived from an EMBL/GenBank/DDBJ whole genome shotgun (WGS) entry which is preliminary data.</text>
</comment>
<proteinExistence type="predicted"/>
<sequence length="197" mass="22410">MNVGRAALFSIRSGLGGLKFVETLNLLDLSGAAVGTYRHSRWFFAKLRASMARTMKERVIEYLQTTDPITQRRRAFAITFDKVTILRRSMQVTMMIVMVDGQWTPIYLQSPLCKTELSGEELSDNCVRVMESFSLSQSILKQQLVGCAVDGAYIHLSIGKHLCQKIGIREEWLSISWDSAHLLELAIHDVKKQRKFL</sequence>